<dbReference type="Pfam" id="PF03062">
    <property type="entry name" value="MBOAT"/>
    <property type="match status" value="1"/>
</dbReference>
<feature type="transmembrane region" description="Helical" evidence="10">
    <location>
        <begin position="405"/>
        <end position="429"/>
    </location>
</feature>
<keyword evidence="12" id="KW-1185">Reference proteome</keyword>
<proteinExistence type="inferred from homology"/>
<dbReference type="PIRSF" id="PIRSF016636">
    <property type="entry name" value="AlgI_DltB"/>
    <property type="match status" value="1"/>
</dbReference>
<dbReference type="InterPro" id="IPR024194">
    <property type="entry name" value="Ac/AlaTfrase_AlgI/DltB"/>
</dbReference>
<dbReference type="InterPro" id="IPR004299">
    <property type="entry name" value="MBOAT_fam"/>
</dbReference>
<evidence type="ECO:0000256" key="8">
    <source>
        <dbReference type="ARBA" id="ARBA00023315"/>
    </source>
</evidence>
<dbReference type="GO" id="GO:0016746">
    <property type="term" value="F:acyltransferase activity"/>
    <property type="evidence" value="ECO:0007669"/>
    <property type="project" value="UniProtKB-KW"/>
</dbReference>
<evidence type="ECO:0000256" key="10">
    <source>
        <dbReference type="SAM" id="Phobius"/>
    </source>
</evidence>
<comment type="similarity">
    <text evidence="2 9">Belongs to the membrane-bound acyltransferase family.</text>
</comment>
<comment type="caution">
    <text evidence="11">The sequence shown here is derived from an EMBL/GenBank/DDBJ whole genome shotgun (WGS) entry which is preliminary data.</text>
</comment>
<feature type="transmembrane region" description="Helical" evidence="10">
    <location>
        <begin position="358"/>
        <end position="381"/>
    </location>
</feature>
<dbReference type="PIRSF" id="PIRSF500217">
    <property type="entry name" value="AlgI"/>
    <property type="match status" value="1"/>
</dbReference>
<dbReference type="PANTHER" id="PTHR13285:SF23">
    <property type="entry name" value="TEICHOIC ACID D-ALANYLTRANSFERASE"/>
    <property type="match status" value="1"/>
</dbReference>
<evidence type="ECO:0000256" key="2">
    <source>
        <dbReference type="ARBA" id="ARBA00010323"/>
    </source>
</evidence>
<keyword evidence="3 9" id="KW-1003">Cell membrane</keyword>
<dbReference type="GO" id="GO:0042121">
    <property type="term" value="P:alginic acid biosynthetic process"/>
    <property type="evidence" value="ECO:0007669"/>
    <property type="project" value="InterPro"/>
</dbReference>
<keyword evidence="7 9" id="KW-0472">Membrane</keyword>
<evidence type="ECO:0000256" key="9">
    <source>
        <dbReference type="PIRNR" id="PIRNR016636"/>
    </source>
</evidence>
<dbReference type="AlphaFoldDB" id="A0A2S7KRM3"/>
<evidence type="ECO:0000313" key="11">
    <source>
        <dbReference type="EMBL" id="PQB05266.1"/>
    </source>
</evidence>
<sequence>MLFNSLSFVVFLVVVLALYYSRIFSWTGKKRMLLLASYIFYGMWNPPLVILLWISTVVDWSASKQLATHHLNQRKRKLWLLLSMFVNLGFLAFFKYGDFLLENFVSLMNAIGVEYQARPMDIILPMGISFYTFQTMSYTIDMYYRKTERARTFLDFALYVTFFPQLVAGPIVRAKELITQFYEPKRATANQFFWGLFLLTAGLFQKVVLADTLLSSSSDAVFDSGKVMSALDSWTGTLAFSGQIFFDFAGYSTCAIGIALMLGIVLPDNFRYPYAAIGFSDLWKRWHISLSSWLRDYLYIPLGGNRHGITRMYVALMLTMLLGGLWHGAAWTFVVWGALHGIYLIIERMLRGVVHIKIGKYNGILLALLTYTCVNITWVFFRATDFDIALGMIKSMFFMNPEGELILGEFDIVKVMVVIALTFLCHWFMRNTSMKEQSEKLNPLILGVVWAILFFMICISQGTGEQFIYFQF</sequence>
<feature type="transmembrane region" description="Helical" evidence="10">
    <location>
        <begin position="122"/>
        <end position="140"/>
    </location>
</feature>
<evidence type="ECO:0000256" key="4">
    <source>
        <dbReference type="ARBA" id="ARBA00022679"/>
    </source>
</evidence>
<dbReference type="RefSeq" id="WP_104813200.1">
    <property type="nucleotide sequence ID" value="NZ_MQUB01000001.1"/>
</dbReference>
<dbReference type="OrthoDB" id="9805788at2"/>
<feature type="transmembrane region" description="Helical" evidence="10">
    <location>
        <begin position="244"/>
        <end position="266"/>
    </location>
</feature>
<evidence type="ECO:0000256" key="6">
    <source>
        <dbReference type="ARBA" id="ARBA00022989"/>
    </source>
</evidence>
<keyword evidence="8 9" id="KW-0012">Acyltransferase</keyword>
<feature type="transmembrane region" description="Helical" evidence="10">
    <location>
        <begin position="192"/>
        <end position="209"/>
    </location>
</feature>
<feature type="transmembrane region" description="Helical" evidence="10">
    <location>
        <begin position="78"/>
        <end position="97"/>
    </location>
</feature>
<dbReference type="EMBL" id="MQUB01000001">
    <property type="protein sequence ID" value="PQB05266.1"/>
    <property type="molecule type" value="Genomic_DNA"/>
</dbReference>
<feature type="transmembrane region" description="Helical" evidence="10">
    <location>
        <begin position="38"/>
        <end position="58"/>
    </location>
</feature>
<keyword evidence="4 9" id="KW-0808">Transferase</keyword>
<dbReference type="PANTHER" id="PTHR13285">
    <property type="entry name" value="ACYLTRANSFERASE"/>
    <property type="match status" value="1"/>
</dbReference>
<evidence type="ECO:0000256" key="7">
    <source>
        <dbReference type="ARBA" id="ARBA00023136"/>
    </source>
</evidence>
<feature type="transmembrane region" description="Helical" evidence="10">
    <location>
        <begin position="325"/>
        <end position="346"/>
    </location>
</feature>
<evidence type="ECO:0000256" key="3">
    <source>
        <dbReference type="ARBA" id="ARBA00022475"/>
    </source>
</evidence>
<evidence type="ECO:0000256" key="1">
    <source>
        <dbReference type="ARBA" id="ARBA00004651"/>
    </source>
</evidence>
<keyword evidence="5 10" id="KW-0812">Transmembrane</keyword>
<protein>
    <submittedName>
        <fullName evidence="11">Membrane-bound O-acyltransferase family protein</fullName>
    </submittedName>
</protein>
<dbReference type="InterPro" id="IPR028362">
    <property type="entry name" value="AlgI"/>
</dbReference>
<dbReference type="GO" id="GO:0005886">
    <property type="term" value="C:plasma membrane"/>
    <property type="evidence" value="ECO:0007669"/>
    <property type="project" value="UniProtKB-SubCell"/>
</dbReference>
<keyword evidence="6 10" id="KW-1133">Transmembrane helix</keyword>
<evidence type="ECO:0000313" key="12">
    <source>
        <dbReference type="Proteomes" id="UP000239800"/>
    </source>
</evidence>
<feature type="transmembrane region" description="Helical" evidence="10">
    <location>
        <begin position="441"/>
        <end position="462"/>
    </location>
</feature>
<reference evidence="11 12" key="1">
    <citation type="submission" date="2016-11" db="EMBL/GenBank/DDBJ databases">
        <title>Trade-off between light-utilization and light-protection in marine flavobacteria.</title>
        <authorList>
            <person name="Kumagai Y."/>
        </authorList>
    </citation>
    <scope>NUCLEOTIDE SEQUENCE [LARGE SCALE GENOMIC DNA]</scope>
    <source>
        <strain evidence="11 12">NBRC 107741</strain>
    </source>
</reference>
<dbReference type="InterPro" id="IPR051085">
    <property type="entry name" value="MB_O-acyltransferase"/>
</dbReference>
<organism evidence="11 12">
    <name type="scientific">Aureitalea marina</name>
    <dbReference type="NCBI Taxonomy" id="930804"/>
    <lineage>
        <taxon>Bacteria</taxon>
        <taxon>Pseudomonadati</taxon>
        <taxon>Bacteroidota</taxon>
        <taxon>Flavobacteriia</taxon>
        <taxon>Flavobacteriales</taxon>
        <taxon>Flavobacteriaceae</taxon>
        <taxon>Aureitalea</taxon>
    </lineage>
</organism>
<gene>
    <name evidence="11" type="ORF">BST85_10495</name>
</gene>
<dbReference type="Proteomes" id="UP000239800">
    <property type="component" value="Unassembled WGS sequence"/>
</dbReference>
<evidence type="ECO:0000256" key="5">
    <source>
        <dbReference type="ARBA" id="ARBA00022692"/>
    </source>
</evidence>
<comment type="subcellular location">
    <subcellularLocation>
        <location evidence="1">Cell membrane</location>
        <topology evidence="1">Multi-pass membrane protein</topology>
    </subcellularLocation>
</comment>
<accession>A0A2S7KRM3</accession>
<feature type="transmembrane region" description="Helical" evidence="10">
    <location>
        <begin position="7"/>
        <end position="26"/>
    </location>
</feature>
<name>A0A2S7KRM3_9FLAO</name>